<name>A0A1I1HXR1_9BACT</name>
<evidence type="ECO:0000256" key="3">
    <source>
        <dbReference type="ARBA" id="ARBA00023157"/>
    </source>
</evidence>
<organism evidence="6 7">
    <name type="scientific">Spirosoma endophyticum</name>
    <dbReference type="NCBI Taxonomy" id="662367"/>
    <lineage>
        <taxon>Bacteria</taxon>
        <taxon>Pseudomonadati</taxon>
        <taxon>Bacteroidota</taxon>
        <taxon>Cytophagia</taxon>
        <taxon>Cytophagales</taxon>
        <taxon>Cytophagaceae</taxon>
        <taxon>Spirosoma</taxon>
    </lineage>
</organism>
<dbReference type="Pfam" id="PF00578">
    <property type="entry name" value="AhpC-TSA"/>
    <property type="match status" value="1"/>
</dbReference>
<sequence length="398" mass="45254">MKTLSGLIATAFLVFPTITEAQNINVIDILNKINQAVLKLDEGQFTMHDKLTKLVTDDDSSLTEHTTLCFFKKNPDDSLMGYQLAAFREDGYQQIYNGSYLFTVYDRTLEVMSKQEHASKIKEQLTGFTGPVYLTNTNRLLQYFNQPSTAQNIHLLGFDYFAGEKCYKLTIDNSRDPKRTSKVYYYVSTNSSLPLRTVSILTSTAGETKETLIFDYSITGIKKKLLEVNQFSREKLSDYRIEKRYNSSEEDTKDELLPVGSPAPNWKLPLISGNTMELTDLKGKIVIMDFWFKACAPCQKQMIALQALHEKFPSNEVVVVGINTIDDPKRDRLDLFLRNRLITMPSVYKGNLIESLYKVYGSPALFIINKQGIIVYTASGYSSTLINEVDQVITNQLK</sequence>
<dbReference type="SUPFAM" id="SSF52833">
    <property type="entry name" value="Thioredoxin-like"/>
    <property type="match status" value="1"/>
</dbReference>
<dbReference type="GO" id="GO:0030313">
    <property type="term" value="C:cell envelope"/>
    <property type="evidence" value="ECO:0007669"/>
    <property type="project" value="UniProtKB-SubCell"/>
</dbReference>
<dbReference type="PROSITE" id="PS51352">
    <property type="entry name" value="THIOREDOXIN_2"/>
    <property type="match status" value="1"/>
</dbReference>
<evidence type="ECO:0000256" key="2">
    <source>
        <dbReference type="ARBA" id="ARBA00022748"/>
    </source>
</evidence>
<evidence type="ECO:0000256" key="4">
    <source>
        <dbReference type="ARBA" id="ARBA00023284"/>
    </source>
</evidence>
<dbReference type="PANTHER" id="PTHR42852:SF6">
    <property type="entry name" value="THIOL:DISULFIDE INTERCHANGE PROTEIN DSBE"/>
    <property type="match status" value="1"/>
</dbReference>
<dbReference type="GO" id="GO:0016491">
    <property type="term" value="F:oxidoreductase activity"/>
    <property type="evidence" value="ECO:0007669"/>
    <property type="project" value="InterPro"/>
</dbReference>
<feature type="domain" description="Thioredoxin" evidence="5">
    <location>
        <begin position="257"/>
        <end position="398"/>
    </location>
</feature>
<proteinExistence type="predicted"/>
<evidence type="ECO:0000313" key="7">
    <source>
        <dbReference type="Proteomes" id="UP000198598"/>
    </source>
</evidence>
<keyword evidence="2" id="KW-0201">Cytochrome c-type biogenesis</keyword>
<dbReference type="Proteomes" id="UP000198598">
    <property type="component" value="Unassembled WGS sequence"/>
</dbReference>
<dbReference type="AlphaFoldDB" id="A0A1I1HXR1"/>
<evidence type="ECO:0000259" key="5">
    <source>
        <dbReference type="PROSITE" id="PS51352"/>
    </source>
</evidence>
<accession>A0A1I1HXR1</accession>
<dbReference type="InterPro" id="IPR036249">
    <property type="entry name" value="Thioredoxin-like_sf"/>
</dbReference>
<keyword evidence="3" id="KW-1015">Disulfide bond</keyword>
<dbReference type="RefSeq" id="WP_093823117.1">
    <property type="nucleotide sequence ID" value="NZ_FOLQ01000001.1"/>
</dbReference>
<dbReference type="STRING" id="662367.SAMN05216167_101797"/>
<dbReference type="CDD" id="cd02966">
    <property type="entry name" value="TlpA_like_family"/>
    <property type="match status" value="1"/>
</dbReference>
<comment type="subcellular location">
    <subcellularLocation>
        <location evidence="1">Cell envelope</location>
    </subcellularLocation>
</comment>
<protein>
    <submittedName>
        <fullName evidence="6">Peroxiredoxin</fullName>
    </submittedName>
</protein>
<reference evidence="6 7" key="1">
    <citation type="submission" date="2016-10" db="EMBL/GenBank/DDBJ databases">
        <authorList>
            <person name="de Groot N.N."/>
        </authorList>
    </citation>
    <scope>NUCLEOTIDE SEQUENCE [LARGE SCALE GENOMIC DNA]</scope>
    <source>
        <strain evidence="6 7">DSM 26130</strain>
    </source>
</reference>
<dbReference type="GO" id="GO:0017004">
    <property type="term" value="P:cytochrome complex assembly"/>
    <property type="evidence" value="ECO:0007669"/>
    <property type="project" value="UniProtKB-KW"/>
</dbReference>
<dbReference type="PANTHER" id="PTHR42852">
    <property type="entry name" value="THIOL:DISULFIDE INTERCHANGE PROTEIN DSBE"/>
    <property type="match status" value="1"/>
</dbReference>
<evidence type="ECO:0000313" key="6">
    <source>
        <dbReference type="EMBL" id="SFC28352.1"/>
    </source>
</evidence>
<keyword evidence="4" id="KW-0676">Redox-active center</keyword>
<dbReference type="InterPro" id="IPR000866">
    <property type="entry name" value="AhpC/TSA"/>
</dbReference>
<dbReference type="GO" id="GO:0016209">
    <property type="term" value="F:antioxidant activity"/>
    <property type="evidence" value="ECO:0007669"/>
    <property type="project" value="InterPro"/>
</dbReference>
<dbReference type="OrthoDB" id="9815205at2"/>
<dbReference type="InterPro" id="IPR013766">
    <property type="entry name" value="Thioredoxin_domain"/>
</dbReference>
<dbReference type="InterPro" id="IPR050553">
    <property type="entry name" value="Thioredoxin_ResA/DsbE_sf"/>
</dbReference>
<keyword evidence="7" id="KW-1185">Reference proteome</keyword>
<evidence type="ECO:0000256" key="1">
    <source>
        <dbReference type="ARBA" id="ARBA00004196"/>
    </source>
</evidence>
<dbReference type="Gene3D" id="3.40.30.10">
    <property type="entry name" value="Glutaredoxin"/>
    <property type="match status" value="1"/>
</dbReference>
<dbReference type="EMBL" id="FOLQ01000001">
    <property type="protein sequence ID" value="SFC28352.1"/>
    <property type="molecule type" value="Genomic_DNA"/>
</dbReference>
<gene>
    <name evidence="6" type="ORF">SAMN05216167_101797</name>
</gene>